<organism evidence="9 10">
    <name type="scientific">Heterostelium pallidum (strain ATCC 26659 / Pp 5 / PN500)</name>
    <name type="common">Cellular slime mold</name>
    <name type="synonym">Polysphondylium pallidum</name>
    <dbReference type="NCBI Taxonomy" id="670386"/>
    <lineage>
        <taxon>Eukaryota</taxon>
        <taxon>Amoebozoa</taxon>
        <taxon>Evosea</taxon>
        <taxon>Eumycetozoa</taxon>
        <taxon>Dictyostelia</taxon>
        <taxon>Acytosteliales</taxon>
        <taxon>Acytosteliaceae</taxon>
        <taxon>Heterostelium</taxon>
    </lineage>
</organism>
<keyword evidence="8" id="KW-0812">Transmembrane</keyword>
<evidence type="ECO:0000256" key="8">
    <source>
        <dbReference type="SAM" id="Phobius"/>
    </source>
</evidence>
<keyword evidence="7" id="KW-0998">Cell outer membrane</keyword>
<feature type="transmembrane region" description="Helical" evidence="8">
    <location>
        <begin position="815"/>
        <end position="837"/>
    </location>
</feature>
<feature type="transmembrane region" description="Helical" evidence="8">
    <location>
        <begin position="902"/>
        <end position="926"/>
    </location>
</feature>
<sequence length="1002" mass="110163">MRNYSLKSNTNSYSPTPNLNDLDWIDIYVSVKSGNDTTGDGTINNPYWSVTKSVSVMTEANAYNVYIDPGFYTGDSQLNPPNATEIVFTRYPGTTGGVELDQTEITNTLGNSYSIIFLEIQPNLLYCDSENERQLTPKITFYNSQVTQFTILHGVFELAVVNSSIFYAVGNTTTLTLQNSIIFGITTNLVVFNSVSISNSSLNNGIIVVYAAQQVSIENSQFGNSSVELHDTSNIHIGDSTFSFIDTPSFTFDDHLMTPIALYNSSTTIDSCTFINIRNKINIITCTDSQLQIYSRVPLTATSSELLFSGTLISNYLSQFSVPIMEITDSVLGFLNTQFISCSSNAGLLLSYGSIISAINTQLSLCIFLEYGIYLQSTSYMSLQNVTLDSSSLSSDTLGFFYFVNSDVDINQLSLSSITTNLIFDSKNSVFSLKNSSFYLISNSLLTGLGSAITIENTKVSGSSVGNTILFNQCTGNVSGLQLDLVVNFDTLINVGNSQFNFKDLLINDSGDTAACSITNNLFFINTGVRGGVFQFEQTNFECEISDNTFNSNTADLAGGAIYSKELIIVDKSNKFLGNTATFYGNNIASGKARLGIGMPDDIANDEPITITITMFDYFDNEVTTEAGDLMLWLSAISTPGDFTNVSMPVSLIGGFARVNLNAFVGMQVGSVFNILAHQDGLQSNVELTVGPCRPFQFQSPNNVLCQYCNSTDLVYSPSKQQCVKCNNEKLSQCYRGNVETIENYWMYNNDIEVIKRCEQNLCLGGNQCISGHTGILCGQCLTSPKHNKSSIYCCTLFIIALSLAPTIFNHHVFGSIIIFLQSVAILLYSQMNLYIVPLFRMSLDYIPFICSGLPFNYYTKVAFSFSATIIIIAIGGITSRIAKSLSLVRQIQHPTAQRSPYLSYFWSSTLLFFGPLVFDLFSLSMPCRDIGDKQPYKLRARNQTENIANFFLLIILVISGNAFLDPATRGIVISSITLLFAAVILAISIIQNIRMRLSKLK</sequence>
<protein>
    <submittedName>
        <fullName evidence="9">Uncharacterized protein</fullName>
    </submittedName>
</protein>
<evidence type="ECO:0000256" key="4">
    <source>
        <dbReference type="ARBA" id="ARBA00022525"/>
    </source>
</evidence>
<keyword evidence="5" id="KW-0732">Signal</keyword>
<dbReference type="InterPro" id="IPR011050">
    <property type="entry name" value="Pectin_lyase_fold/virulence"/>
</dbReference>
<reference evidence="9 10" key="1">
    <citation type="journal article" date="2011" name="Genome Res.">
        <title>Phylogeny-wide analysis of social amoeba genomes highlights ancient origins for complex intercellular communication.</title>
        <authorList>
            <person name="Heidel A.J."/>
            <person name="Lawal H.M."/>
            <person name="Felder M."/>
            <person name="Schilde C."/>
            <person name="Helps N.R."/>
            <person name="Tunggal B."/>
            <person name="Rivero F."/>
            <person name="John U."/>
            <person name="Schleicher M."/>
            <person name="Eichinger L."/>
            <person name="Platzer M."/>
            <person name="Noegel A.A."/>
            <person name="Schaap P."/>
            <person name="Gloeckner G."/>
        </authorList>
    </citation>
    <scope>NUCLEOTIDE SEQUENCE [LARGE SCALE GENOMIC DNA]</scope>
    <source>
        <strain evidence="10">ATCC 26659 / Pp 5 / PN500</strain>
    </source>
</reference>
<dbReference type="Gene3D" id="3.30.1910.20">
    <property type="entry name" value="asparaginyl-tRNA synthetase, N-terminal domain"/>
    <property type="match status" value="1"/>
</dbReference>
<feature type="transmembrane region" description="Helical" evidence="8">
    <location>
        <begin position="858"/>
        <end position="882"/>
    </location>
</feature>
<keyword evidence="10" id="KW-1185">Reference proteome</keyword>
<evidence type="ECO:0000313" key="9">
    <source>
        <dbReference type="EMBL" id="EFA76928.1"/>
    </source>
</evidence>
<proteinExistence type="predicted"/>
<keyword evidence="8" id="KW-1133">Transmembrane helix</keyword>
<gene>
    <name evidence="9" type="ORF">PPL_09680</name>
</gene>
<dbReference type="InParanoid" id="D3BNH7"/>
<evidence type="ECO:0000256" key="1">
    <source>
        <dbReference type="ARBA" id="ARBA00004196"/>
    </source>
</evidence>
<evidence type="ECO:0000256" key="6">
    <source>
        <dbReference type="ARBA" id="ARBA00023136"/>
    </source>
</evidence>
<comment type="subcellular location">
    <subcellularLocation>
        <location evidence="1">Cell envelope</location>
    </subcellularLocation>
    <subcellularLocation>
        <location evidence="2">Cell outer membrane</location>
    </subcellularLocation>
    <subcellularLocation>
        <location evidence="3">Secreted</location>
    </subcellularLocation>
</comment>
<feature type="transmembrane region" description="Helical" evidence="8">
    <location>
        <begin position="947"/>
        <end position="965"/>
    </location>
</feature>
<evidence type="ECO:0000256" key="3">
    <source>
        <dbReference type="ARBA" id="ARBA00004613"/>
    </source>
</evidence>
<dbReference type="EMBL" id="ADBJ01000044">
    <property type="protein sequence ID" value="EFA76928.1"/>
    <property type="molecule type" value="Genomic_DNA"/>
</dbReference>
<evidence type="ECO:0000256" key="5">
    <source>
        <dbReference type="ARBA" id="ARBA00022729"/>
    </source>
</evidence>
<keyword evidence="4" id="KW-0964">Secreted</keyword>
<dbReference type="PANTHER" id="PTHR32158:SF22">
    <property type="entry name" value="TRANSMEMBRANE DOMAIN-CONTAINING PROTEIN DDB_G0287209"/>
    <property type="match status" value="1"/>
</dbReference>
<comment type="caution">
    <text evidence="9">The sequence shown here is derived from an EMBL/GenBank/DDBJ whole genome shotgun (WGS) entry which is preliminary data.</text>
</comment>
<name>D3BNH7_HETP5</name>
<evidence type="ECO:0000313" key="10">
    <source>
        <dbReference type="Proteomes" id="UP000001396"/>
    </source>
</evidence>
<dbReference type="GO" id="GO:0005576">
    <property type="term" value="C:extracellular region"/>
    <property type="evidence" value="ECO:0007669"/>
    <property type="project" value="UniProtKB-SubCell"/>
</dbReference>
<evidence type="ECO:0000256" key="2">
    <source>
        <dbReference type="ARBA" id="ARBA00004442"/>
    </source>
</evidence>
<keyword evidence="6 8" id="KW-0472">Membrane</keyword>
<evidence type="ECO:0000256" key="7">
    <source>
        <dbReference type="ARBA" id="ARBA00023237"/>
    </source>
</evidence>
<dbReference type="OMA" id="MTEANAY"/>
<dbReference type="GeneID" id="31365155"/>
<dbReference type="InterPro" id="IPR003368">
    <property type="entry name" value="POMP_repeat"/>
</dbReference>
<dbReference type="AlphaFoldDB" id="D3BNH7"/>
<dbReference type="PANTHER" id="PTHR32158">
    <property type="entry name" value="RING-TYPE DOMAIN-CONTAINING PROTEIN"/>
    <property type="match status" value="1"/>
</dbReference>
<dbReference type="Proteomes" id="UP000001396">
    <property type="component" value="Unassembled WGS sequence"/>
</dbReference>
<dbReference type="NCBIfam" id="TIGR01376">
    <property type="entry name" value="POMP_repeat"/>
    <property type="match status" value="1"/>
</dbReference>
<accession>D3BNH7</accession>
<feature type="transmembrane region" description="Helical" evidence="8">
    <location>
        <begin position="971"/>
        <end position="991"/>
    </location>
</feature>
<dbReference type="RefSeq" id="XP_020429060.1">
    <property type="nucleotide sequence ID" value="XM_020580473.1"/>
</dbReference>
<dbReference type="SUPFAM" id="SSF51126">
    <property type="entry name" value="Pectin lyase-like"/>
    <property type="match status" value="1"/>
</dbReference>